<protein>
    <recommendedName>
        <fullName evidence="2">NACHT domain-containing protein</fullName>
    </recommendedName>
</protein>
<dbReference type="EMBL" id="BARS01057894">
    <property type="protein sequence ID" value="GAG43707.1"/>
    <property type="molecule type" value="Genomic_DNA"/>
</dbReference>
<name>X0Y8S9_9ZZZZ</name>
<reference evidence="1" key="1">
    <citation type="journal article" date="2014" name="Front. Microbiol.">
        <title>High frequency of phylogenetically diverse reductive dehalogenase-homologous genes in deep subseafloor sedimentary metagenomes.</title>
        <authorList>
            <person name="Kawai M."/>
            <person name="Futagami T."/>
            <person name="Toyoda A."/>
            <person name="Takaki Y."/>
            <person name="Nishi S."/>
            <person name="Hori S."/>
            <person name="Arai W."/>
            <person name="Tsubouchi T."/>
            <person name="Morono Y."/>
            <person name="Uchiyama I."/>
            <person name="Ito T."/>
            <person name="Fujiyama A."/>
            <person name="Inagaki F."/>
            <person name="Takami H."/>
        </authorList>
    </citation>
    <scope>NUCLEOTIDE SEQUENCE</scope>
    <source>
        <strain evidence="1">Expedition CK06-06</strain>
    </source>
</reference>
<proteinExistence type="predicted"/>
<dbReference type="AlphaFoldDB" id="X0Y8S9"/>
<organism evidence="1">
    <name type="scientific">marine sediment metagenome</name>
    <dbReference type="NCBI Taxonomy" id="412755"/>
    <lineage>
        <taxon>unclassified sequences</taxon>
        <taxon>metagenomes</taxon>
        <taxon>ecological metagenomes</taxon>
    </lineage>
</organism>
<feature type="non-terminal residue" evidence="1">
    <location>
        <position position="1"/>
    </location>
</feature>
<sequence length="122" mass="13988">VDYKLNALKNELLVATNHCFLVIDRAGGGKTNLLCELASEQSKINPSLIFFGKDNFQQSDSIIKKIENIICETISVSEIDPVMYFDQILNSQNMFLNIFFDGINENRKIPEFDLALSYFLEW</sequence>
<evidence type="ECO:0000313" key="1">
    <source>
        <dbReference type="EMBL" id="GAG43707.1"/>
    </source>
</evidence>
<evidence type="ECO:0008006" key="2">
    <source>
        <dbReference type="Google" id="ProtNLM"/>
    </source>
</evidence>
<gene>
    <name evidence="1" type="ORF">S01H1_84695</name>
</gene>
<comment type="caution">
    <text evidence="1">The sequence shown here is derived from an EMBL/GenBank/DDBJ whole genome shotgun (WGS) entry which is preliminary data.</text>
</comment>
<feature type="non-terminal residue" evidence="1">
    <location>
        <position position="122"/>
    </location>
</feature>
<accession>X0Y8S9</accession>